<dbReference type="InterPro" id="IPR018042">
    <property type="entry name" value="Aspartate_kinase_CS"/>
</dbReference>
<dbReference type="PROSITE" id="PS00324">
    <property type="entry name" value="ASPARTOKINASE"/>
    <property type="match status" value="1"/>
</dbReference>
<sequence length="423" mass="45553">MSATTSAPARARVSGRARGLGRWRRRRATATTATATATGVDGRVDDALDWTHTTVMKFGGSSLADAARVREVGAIVRSFPEETPVVVLSAMGKTTNDLLRAGELALRCDGDHETIETMEPLVATYEKIQARLAPRPGQGPAVRVVTGFLGRGIKTGAVCTLGRGGSDLTATVIGKALGLEEVQVWKDVDGVLSADPREVSNTVPMPFLSFQEATELAYFGAQVLHPHSMRPAMDSGKLAVRVKNSYNIRAPGTVIGHKRAEDLHKDWLLTSIVRKKNVTMLDITSTRMLGQYGFLAKVFNIMATNGISVDVVATSEVSVSLTLDPSKLWERDLAKEELEKLKLDFENDGIANVAVSSGHSIISLIGNVERNNEIMERAFRALGSKDIKVKMVSQGASKTNISLLVNDSQGADAARAIHAEFFE</sequence>
<gene>
    <name evidence="12" type="ORF">BE221DRAFT_104117</name>
</gene>
<evidence type="ECO:0000259" key="11">
    <source>
        <dbReference type="PROSITE" id="PS51671"/>
    </source>
</evidence>
<comment type="pathway">
    <text evidence="9">Amino-acid biosynthesis; L-lysine biosynthesis via DAP pathway; (S)-tetrahydrodipicolinate from L-aspartate: step 1/4.</text>
</comment>
<keyword evidence="2 8" id="KW-0808">Transferase</keyword>
<dbReference type="EMBL" id="KZ155838">
    <property type="protein sequence ID" value="OUS42808.1"/>
    <property type="molecule type" value="Genomic_DNA"/>
</dbReference>
<dbReference type="AlphaFoldDB" id="A0A1Y5HZU6"/>
<dbReference type="SUPFAM" id="SSF55021">
    <property type="entry name" value="ACT-like"/>
    <property type="match status" value="2"/>
</dbReference>
<dbReference type="GO" id="GO:0009090">
    <property type="term" value="P:homoserine biosynthetic process"/>
    <property type="evidence" value="ECO:0007669"/>
    <property type="project" value="TreeGrafter"/>
</dbReference>
<dbReference type="Pfam" id="PF00696">
    <property type="entry name" value="AA_kinase"/>
    <property type="match status" value="2"/>
</dbReference>
<dbReference type="GO" id="GO:0005829">
    <property type="term" value="C:cytosol"/>
    <property type="evidence" value="ECO:0007669"/>
    <property type="project" value="TreeGrafter"/>
</dbReference>
<keyword evidence="4" id="KW-0547">Nucleotide-binding</keyword>
<comment type="pathway">
    <text evidence="9">Amino-acid biosynthesis; L-threonine biosynthesis; L-threonine from L-aspartate: step 1/5.</text>
</comment>
<reference evidence="12" key="1">
    <citation type="submission" date="2017-04" db="EMBL/GenBank/DDBJ databases">
        <title>Population genomics of picophytoplankton unveils novel chromosome hypervariability.</title>
        <authorList>
            <consortium name="DOE Joint Genome Institute"/>
            <person name="Blanc-Mathieu R."/>
            <person name="Krasovec M."/>
            <person name="Hebrard M."/>
            <person name="Yau S."/>
            <person name="Desgranges E."/>
            <person name="Martin J."/>
            <person name="Schackwitz W."/>
            <person name="Kuo A."/>
            <person name="Salin G."/>
            <person name="Donnadieu C."/>
            <person name="Desdevises Y."/>
            <person name="Sanchez-Ferandin S."/>
            <person name="Moreau H."/>
            <person name="Rivals E."/>
            <person name="Grigoriev I.V."/>
            <person name="Grimsley N."/>
            <person name="Eyre-Walker A."/>
            <person name="Piganeau G."/>
        </authorList>
    </citation>
    <scope>NUCLEOTIDE SEQUENCE [LARGE SCALE GENOMIC DNA]</scope>
    <source>
        <strain evidence="12">RCC 1115</strain>
    </source>
</reference>
<dbReference type="InterPro" id="IPR005260">
    <property type="entry name" value="Asp_kin_monofn"/>
</dbReference>
<evidence type="ECO:0000313" key="12">
    <source>
        <dbReference type="EMBL" id="OUS42808.1"/>
    </source>
</evidence>
<dbReference type="UniPathway" id="UPA00050">
    <property type="reaction ID" value="UER00461"/>
</dbReference>
<feature type="compositionally biased region" description="Basic residues" evidence="10">
    <location>
        <begin position="13"/>
        <end position="28"/>
    </location>
</feature>
<dbReference type="PANTHER" id="PTHR21499">
    <property type="entry name" value="ASPARTATE KINASE"/>
    <property type="match status" value="1"/>
</dbReference>
<name>A0A1Y5HZU6_OSTTA</name>
<evidence type="ECO:0000256" key="1">
    <source>
        <dbReference type="ARBA" id="ARBA00010122"/>
    </source>
</evidence>
<comment type="catalytic activity">
    <reaction evidence="7 8">
        <text>L-aspartate + ATP = 4-phospho-L-aspartate + ADP</text>
        <dbReference type="Rhea" id="RHEA:23776"/>
        <dbReference type="ChEBI" id="CHEBI:29991"/>
        <dbReference type="ChEBI" id="CHEBI:30616"/>
        <dbReference type="ChEBI" id="CHEBI:57535"/>
        <dbReference type="ChEBI" id="CHEBI:456216"/>
        <dbReference type="EC" id="2.7.2.4"/>
    </reaction>
</comment>
<dbReference type="InterPro" id="IPR001341">
    <property type="entry name" value="Asp_kinase"/>
</dbReference>
<evidence type="ECO:0000256" key="3">
    <source>
        <dbReference type="ARBA" id="ARBA00022697"/>
    </source>
</evidence>
<dbReference type="GO" id="GO:0009570">
    <property type="term" value="C:chloroplast stroma"/>
    <property type="evidence" value="ECO:0007669"/>
    <property type="project" value="TreeGrafter"/>
</dbReference>
<comment type="pathway">
    <text evidence="9">Amino-acid biosynthesis; L-methionine biosynthesis via de novo pathway; L-homoserine from L-aspartate: step 1/3.</text>
</comment>
<dbReference type="PROSITE" id="PS51671">
    <property type="entry name" value="ACT"/>
    <property type="match status" value="1"/>
</dbReference>
<dbReference type="NCBIfam" id="TIGR00657">
    <property type="entry name" value="asp_kinases"/>
    <property type="match status" value="1"/>
</dbReference>
<dbReference type="UniPathway" id="UPA00051">
    <property type="reaction ID" value="UER00462"/>
</dbReference>
<evidence type="ECO:0000256" key="4">
    <source>
        <dbReference type="ARBA" id="ARBA00022741"/>
    </source>
</evidence>
<dbReference type="GO" id="GO:0005524">
    <property type="term" value="F:ATP binding"/>
    <property type="evidence" value="ECO:0007669"/>
    <property type="project" value="UniProtKB-KW"/>
</dbReference>
<dbReference type="eggNOG" id="KOG0456">
    <property type="taxonomic scope" value="Eukaryota"/>
</dbReference>
<keyword evidence="3" id="KW-0791">Threonine biosynthesis</keyword>
<comment type="similarity">
    <text evidence="1 8">Belongs to the aspartokinase family.</text>
</comment>
<keyword evidence="6" id="KW-0067">ATP-binding</keyword>
<dbReference type="Gene3D" id="1.20.120.1320">
    <property type="entry name" value="Aspartokinase, catalytic domain"/>
    <property type="match status" value="1"/>
</dbReference>
<dbReference type="Gene3D" id="3.30.70.260">
    <property type="match status" value="2"/>
</dbReference>
<dbReference type="EC" id="2.7.2.4" evidence="8"/>
<dbReference type="PIRSF" id="PIRSF000726">
    <property type="entry name" value="Asp_kin"/>
    <property type="match status" value="1"/>
</dbReference>
<keyword evidence="9" id="KW-0028">Amino-acid biosynthesis</keyword>
<dbReference type="InterPro" id="IPR054352">
    <property type="entry name" value="ACT_Aspartokinase"/>
</dbReference>
<feature type="region of interest" description="Disordered" evidence="10">
    <location>
        <begin position="1"/>
        <end position="34"/>
    </location>
</feature>
<evidence type="ECO:0000256" key="5">
    <source>
        <dbReference type="ARBA" id="ARBA00022777"/>
    </source>
</evidence>
<dbReference type="InterPro" id="IPR047895">
    <property type="entry name" value="AK1_ACT_2"/>
</dbReference>
<dbReference type="GO" id="GO:0004072">
    <property type="term" value="F:aspartate kinase activity"/>
    <property type="evidence" value="ECO:0007669"/>
    <property type="project" value="UniProtKB-EC"/>
</dbReference>
<evidence type="ECO:0000256" key="7">
    <source>
        <dbReference type="ARBA" id="ARBA00047872"/>
    </source>
</evidence>
<proteinExistence type="inferred from homology"/>
<organism evidence="12">
    <name type="scientific">Ostreococcus tauri</name>
    <name type="common">Marine green alga</name>
    <dbReference type="NCBI Taxonomy" id="70448"/>
    <lineage>
        <taxon>Eukaryota</taxon>
        <taxon>Viridiplantae</taxon>
        <taxon>Chlorophyta</taxon>
        <taxon>Mamiellophyceae</taxon>
        <taxon>Mamiellales</taxon>
        <taxon>Bathycoccaceae</taxon>
        <taxon>Ostreococcus</taxon>
    </lineage>
</organism>
<dbReference type="InterPro" id="IPR045865">
    <property type="entry name" value="ACT-like_dom_sf"/>
</dbReference>
<dbReference type="InterPro" id="IPR002912">
    <property type="entry name" value="ACT_dom"/>
</dbReference>
<dbReference type="InterPro" id="IPR036393">
    <property type="entry name" value="AceGlu_kinase-like_sf"/>
</dbReference>
<dbReference type="CDD" id="cd04918">
    <property type="entry name" value="ACT_AK1-AT_2"/>
    <property type="match status" value="1"/>
</dbReference>
<protein>
    <recommendedName>
        <fullName evidence="8">Aspartokinase</fullName>
        <ecNumber evidence="8">2.7.2.4</ecNumber>
    </recommendedName>
</protein>
<feature type="domain" description="ACT" evidence="11">
    <location>
        <begin position="283"/>
        <end position="358"/>
    </location>
</feature>
<dbReference type="GO" id="GO:0009088">
    <property type="term" value="P:threonine biosynthetic process"/>
    <property type="evidence" value="ECO:0007669"/>
    <property type="project" value="UniProtKB-UniPathway"/>
</dbReference>
<keyword evidence="5 8" id="KW-0418">Kinase</keyword>
<dbReference type="GO" id="GO:0009089">
    <property type="term" value="P:lysine biosynthetic process via diaminopimelate"/>
    <property type="evidence" value="ECO:0007669"/>
    <property type="project" value="UniProtKB-UniPathway"/>
</dbReference>
<dbReference type="Gene3D" id="3.40.1160.10">
    <property type="entry name" value="Acetylglutamate kinase-like"/>
    <property type="match status" value="2"/>
</dbReference>
<dbReference type="UniPathway" id="UPA00034">
    <property type="reaction ID" value="UER00015"/>
</dbReference>
<dbReference type="SUPFAM" id="SSF53633">
    <property type="entry name" value="Carbamate kinase-like"/>
    <property type="match status" value="1"/>
</dbReference>
<evidence type="ECO:0000256" key="2">
    <source>
        <dbReference type="ARBA" id="ARBA00022679"/>
    </source>
</evidence>
<accession>A0A1Y5HZU6</accession>
<evidence type="ECO:0000256" key="8">
    <source>
        <dbReference type="RuleBase" id="RU003448"/>
    </source>
</evidence>
<dbReference type="Proteomes" id="UP000195557">
    <property type="component" value="Unassembled WGS sequence"/>
</dbReference>
<dbReference type="InterPro" id="IPR042199">
    <property type="entry name" value="AsparK_Bifunc_asparK/hSer_DH"/>
</dbReference>
<evidence type="ECO:0000256" key="10">
    <source>
        <dbReference type="SAM" id="MobiDB-lite"/>
    </source>
</evidence>
<evidence type="ECO:0000256" key="9">
    <source>
        <dbReference type="RuleBase" id="RU004249"/>
    </source>
</evidence>
<dbReference type="InterPro" id="IPR001048">
    <property type="entry name" value="Asp/Glu/Uridylate_kinase"/>
</dbReference>
<dbReference type="Pfam" id="PF22468">
    <property type="entry name" value="ACT_9"/>
    <property type="match status" value="1"/>
</dbReference>
<evidence type="ECO:0000256" key="6">
    <source>
        <dbReference type="ARBA" id="ARBA00022840"/>
    </source>
</evidence>
<dbReference type="PANTHER" id="PTHR21499:SF59">
    <property type="entry name" value="ASPARTOKINASE"/>
    <property type="match status" value="1"/>
</dbReference>